<dbReference type="eggNOG" id="ENOG5031HP9">
    <property type="taxonomic scope" value="Bacteria"/>
</dbReference>
<dbReference type="AlphaFoldDB" id="Q8DLL4"/>
<reference evidence="3" key="2">
    <citation type="journal article" date="2020" name="Nat. Commun.">
        <title>Structural basis for electron transport mechanism of complex I-like photosynthetic NAD(P)H dehydrogenase.</title>
        <authorList>
            <person name="Pan X."/>
            <person name="Cao D."/>
            <person name="Xie F."/>
            <person name="Xu F."/>
            <person name="Su X."/>
            <person name="Mi H."/>
            <person name="Zhang X."/>
            <person name="Li M."/>
        </authorList>
    </citation>
    <scope>STRUCTURE BY ELECTRON MICROSCOPY (3.00 ANGSTROMS)</scope>
</reference>
<sequence>MAVACKGECYHAEEMVPCRSAMAEETPTQAPKKEKPPAIEDKPFAEFINEAFLPALKNALSAKVGDVTLRLEGNTVMGEWGKGMYQFRLYFLEGNIQGPKVFVCSSGGIAPSTLEPFLGDERKVTLDLLVFGVMQRLNGQKWLGGN</sequence>
<dbReference type="InterPro" id="IPR021374">
    <property type="entry name" value="DUF2996"/>
</dbReference>
<accession>Q8DLL4</accession>
<dbReference type="PDBsum" id="6KHI"/>
<keyword evidence="2" id="KW-1185">Reference proteome</keyword>
<dbReference type="Proteomes" id="UP000000440">
    <property type="component" value="Chromosome"/>
</dbReference>
<keyword evidence="3 4" id="KW-0002">3D-structure</keyword>
<evidence type="ECO:0000313" key="1">
    <source>
        <dbReference type="EMBL" id="BAC08024.1"/>
    </source>
</evidence>
<name>Q8DLL4_THEVB</name>
<dbReference type="Pfam" id="PF11210">
    <property type="entry name" value="DUF2996"/>
    <property type="match status" value="1"/>
</dbReference>
<evidence type="ECO:0000313" key="2">
    <source>
        <dbReference type="Proteomes" id="UP000000440"/>
    </source>
</evidence>
<dbReference type="EnsemblBacteria" id="BAC08024">
    <property type="protein sequence ID" value="BAC08024"/>
    <property type="gene ID" value="BAC08024"/>
</dbReference>
<evidence type="ECO:0007829" key="4">
    <source>
        <dbReference type="PDB" id="6L7O"/>
    </source>
</evidence>
<reference evidence="4" key="3">
    <citation type="journal article" date="2020" name="Nat. Commun.">
        <title>Structural insights into NDH-1 mediated cyclic electron transfer.</title>
        <authorList>
            <person name="Zhang C."/>
            <person name="Shuai J."/>
            <person name="Ran Z."/>
            <person name="Zhao J."/>
            <person name="Wu Z."/>
            <person name="Liao R."/>
            <person name="Wu J."/>
            <person name="Ma W."/>
            <person name="Lei M."/>
        </authorList>
    </citation>
    <scope>STRUCTURE BY ELECTRON MICROSCOPY (3.20 ANGSTROMS)</scope>
</reference>
<organism evidence="1 2">
    <name type="scientific">Thermosynechococcus vestitus (strain NIES-2133 / IAM M-273 / BP-1)</name>
    <dbReference type="NCBI Taxonomy" id="197221"/>
    <lineage>
        <taxon>Bacteria</taxon>
        <taxon>Bacillati</taxon>
        <taxon>Cyanobacteriota</taxon>
        <taxon>Cyanophyceae</taxon>
        <taxon>Acaryochloridales</taxon>
        <taxon>Thermosynechococcaceae</taxon>
        <taxon>Thermosynechococcus</taxon>
    </lineage>
</organism>
<dbReference type="KEGG" id="tel:tlr0472"/>
<dbReference type="PATRIC" id="fig|197221.4.peg.497"/>
<dbReference type="STRING" id="197221.gene:10747061"/>
<dbReference type="SMR" id="Q8DLL4"/>
<dbReference type="PANTHER" id="PTHR36341:SF3">
    <property type="entry name" value="DUF2996 FAMILY PROTEIN"/>
    <property type="match status" value="1"/>
</dbReference>
<dbReference type="PDBsum" id="6L7O"/>
<dbReference type="PANTHER" id="PTHR36341">
    <property type="entry name" value="DUF2996 FAMILY PROTEIN"/>
    <property type="match status" value="1"/>
</dbReference>
<dbReference type="PDB" id="6L7O">
    <property type="method" value="EM"/>
    <property type="resolution" value="3.20 A"/>
    <property type="chains" value="V=1-146"/>
</dbReference>
<reference evidence="1 2" key="1">
    <citation type="journal article" date="2002" name="DNA Res.">
        <title>Complete genome structure of the thermophilic cyanobacterium Thermosynechococcus elongatus BP-1.</title>
        <authorList>
            <person name="Nakamura Y."/>
            <person name="Kaneko T."/>
            <person name="Sato S."/>
            <person name="Ikeuchi M."/>
            <person name="Katoh H."/>
            <person name="Sasamoto S."/>
            <person name="Watanabe A."/>
            <person name="Iriguchi M."/>
            <person name="Kawashima K."/>
            <person name="Kimura T."/>
            <person name="Kishida Y."/>
            <person name="Kiyokawa C."/>
            <person name="Kohara M."/>
            <person name="Matsumoto M."/>
            <person name="Matsuno A."/>
            <person name="Nakazaki N."/>
            <person name="Shimpo S."/>
            <person name="Sugimoto M."/>
            <person name="Takeuchi C."/>
            <person name="Yamada M."/>
            <person name="Tabata S."/>
        </authorList>
    </citation>
    <scope>NUCLEOTIDE SEQUENCE [LARGE SCALE GENOMIC DNA]</scope>
    <source>
        <strain evidence="2">IAM M-273 / NIES-2133 / BP-1</strain>
    </source>
</reference>
<evidence type="ECO:0007829" key="3">
    <source>
        <dbReference type="PDB" id="6KHI"/>
    </source>
</evidence>
<protein>
    <submittedName>
        <fullName evidence="1">Tlr0472 protein</fullName>
    </submittedName>
</protein>
<dbReference type="EMDB" id="EMD-0849"/>
<dbReference type="PDB" id="6KHI">
    <property type="method" value="EM"/>
    <property type="resolution" value="3.00 A"/>
    <property type="chains" value="V=1-146"/>
</dbReference>
<dbReference type="EMBL" id="BA000039">
    <property type="protein sequence ID" value="BAC08024.1"/>
    <property type="molecule type" value="Genomic_DNA"/>
</dbReference>
<dbReference type="EMDB" id="EMD-9989"/>
<proteinExistence type="evidence at protein level"/>
<gene>
    <name evidence="1" type="ordered locus">tlr0472</name>
</gene>